<dbReference type="GO" id="GO:0005634">
    <property type="term" value="C:nucleus"/>
    <property type="evidence" value="ECO:0007669"/>
    <property type="project" value="TreeGrafter"/>
</dbReference>
<evidence type="ECO:0000256" key="18">
    <source>
        <dbReference type="ARBA" id="ARBA00064536"/>
    </source>
</evidence>
<keyword evidence="10" id="KW-0255">Endonuclease</keyword>
<reference evidence="24" key="1">
    <citation type="submission" date="2019-10" db="EMBL/GenBank/DDBJ databases">
        <title>The sequence and de novo assembly of the wild yak genome.</title>
        <authorList>
            <person name="Liu Y."/>
        </authorList>
    </citation>
    <scope>NUCLEOTIDE SEQUENCE [LARGE SCALE GENOMIC DNA]</scope>
    <source>
        <strain evidence="24">WY2019</strain>
    </source>
</reference>
<dbReference type="FunFam" id="3.40.570.10:FF:000002">
    <property type="entry name" value="Endonuclease G, mitochondrial"/>
    <property type="match status" value="1"/>
</dbReference>
<evidence type="ECO:0000256" key="12">
    <source>
        <dbReference type="ARBA" id="ARBA00022842"/>
    </source>
</evidence>
<evidence type="ECO:0000256" key="9">
    <source>
        <dbReference type="ARBA" id="ARBA00022723"/>
    </source>
</evidence>
<organism evidence="24 25">
    <name type="scientific">Bos mutus</name>
    <name type="common">wild yak</name>
    <dbReference type="NCBI Taxonomy" id="72004"/>
    <lineage>
        <taxon>Eukaryota</taxon>
        <taxon>Metazoa</taxon>
        <taxon>Chordata</taxon>
        <taxon>Craniata</taxon>
        <taxon>Vertebrata</taxon>
        <taxon>Euteleostomi</taxon>
        <taxon>Mammalia</taxon>
        <taxon>Eutheria</taxon>
        <taxon>Laurasiatheria</taxon>
        <taxon>Artiodactyla</taxon>
        <taxon>Ruminantia</taxon>
        <taxon>Pecora</taxon>
        <taxon>Bovidae</taxon>
        <taxon>Bovinae</taxon>
        <taxon>Bos</taxon>
    </lineage>
</organism>
<dbReference type="AlphaFoldDB" id="A0A6B0QV16"/>
<dbReference type="Proteomes" id="UP000322234">
    <property type="component" value="Unassembled WGS sequence"/>
</dbReference>
<dbReference type="GO" id="GO:0003676">
    <property type="term" value="F:nucleic acid binding"/>
    <property type="evidence" value="ECO:0007669"/>
    <property type="project" value="InterPro"/>
</dbReference>
<evidence type="ECO:0000256" key="2">
    <source>
        <dbReference type="ARBA" id="ARBA00004173"/>
    </source>
</evidence>
<keyword evidence="12" id="KW-0460">Magnesium</keyword>
<feature type="binding site" evidence="22">
    <location>
        <position position="550"/>
    </location>
    <ligand>
        <name>Mg(2+)</name>
        <dbReference type="ChEBI" id="CHEBI:18420"/>
        <note>catalytic</note>
    </ligand>
</feature>
<dbReference type="Pfam" id="PF00566">
    <property type="entry name" value="RabGAP-TBC"/>
    <property type="match status" value="1"/>
</dbReference>
<name>A0A6B0QV16_9CETA</name>
<evidence type="ECO:0000256" key="14">
    <source>
        <dbReference type="ARBA" id="ARBA00023128"/>
    </source>
</evidence>
<evidence type="ECO:0000256" key="22">
    <source>
        <dbReference type="PIRSR" id="PIRSR640255-2"/>
    </source>
</evidence>
<evidence type="ECO:0000256" key="10">
    <source>
        <dbReference type="ARBA" id="ARBA00022759"/>
    </source>
</evidence>
<dbReference type="GO" id="GO:0005743">
    <property type="term" value="C:mitochondrial inner membrane"/>
    <property type="evidence" value="ECO:0007669"/>
    <property type="project" value="TreeGrafter"/>
</dbReference>
<comment type="function">
    <text evidence="17">Acts as a GTPase-activating protein for RAB35. Together with RAB35 may be involved in regulation of insulin-induced glucose transporter SLC2A4/GLUT4 translocation to the plasma membrane in adipocytes.</text>
</comment>
<evidence type="ECO:0000256" key="1">
    <source>
        <dbReference type="ARBA" id="ARBA00001946"/>
    </source>
</evidence>
<dbReference type="GO" id="GO:0004521">
    <property type="term" value="F:RNA endonuclease activity"/>
    <property type="evidence" value="ECO:0007669"/>
    <property type="project" value="TreeGrafter"/>
</dbReference>
<accession>A0A6B0QV16</accession>
<keyword evidence="8" id="KW-0540">Nuclease</keyword>
<dbReference type="InterPro" id="IPR044925">
    <property type="entry name" value="His-Me_finger_sf"/>
</dbReference>
<evidence type="ECO:0000256" key="21">
    <source>
        <dbReference type="PIRSR" id="PIRSR640255-1"/>
    </source>
</evidence>
<keyword evidence="9 22" id="KW-0479">Metal-binding</keyword>
<evidence type="ECO:0000256" key="5">
    <source>
        <dbReference type="ARBA" id="ARBA00010052"/>
    </source>
</evidence>
<evidence type="ECO:0000313" key="25">
    <source>
        <dbReference type="Proteomes" id="UP000322234"/>
    </source>
</evidence>
<dbReference type="FunFam" id="1.10.8.270:FF:000019">
    <property type="entry name" value="TBC1 domain family member 13"/>
    <property type="match status" value="1"/>
</dbReference>
<dbReference type="Pfam" id="PF01223">
    <property type="entry name" value="Endonuclease_NS"/>
    <property type="match status" value="1"/>
</dbReference>
<dbReference type="GO" id="GO:0000014">
    <property type="term" value="F:single-stranded DNA endodeoxyribonuclease activity"/>
    <property type="evidence" value="ECO:0007669"/>
    <property type="project" value="TreeGrafter"/>
</dbReference>
<evidence type="ECO:0000313" key="24">
    <source>
        <dbReference type="EMBL" id="MXQ80912.1"/>
    </source>
</evidence>
<dbReference type="GO" id="GO:0006309">
    <property type="term" value="P:apoptotic DNA fragmentation"/>
    <property type="evidence" value="ECO:0007669"/>
    <property type="project" value="TreeGrafter"/>
</dbReference>
<dbReference type="GO" id="GO:0005096">
    <property type="term" value="F:GTPase activator activity"/>
    <property type="evidence" value="ECO:0007669"/>
    <property type="project" value="UniProtKB-KW"/>
</dbReference>
<dbReference type="SUPFAM" id="SSF54060">
    <property type="entry name" value="His-Me finger endonucleases"/>
    <property type="match status" value="1"/>
</dbReference>
<dbReference type="SMART" id="SM00892">
    <property type="entry name" value="Endonuclease_NS"/>
    <property type="match status" value="1"/>
</dbReference>
<dbReference type="SMART" id="SM00164">
    <property type="entry name" value="TBC"/>
    <property type="match status" value="1"/>
</dbReference>
<keyword evidence="6" id="KW-0343">GTPase activation</keyword>
<dbReference type="Gene3D" id="1.10.472.80">
    <property type="entry name" value="Ypt/Rab-GAP domain of gyp1p, domain 3"/>
    <property type="match status" value="1"/>
</dbReference>
<comment type="subcellular location">
    <subcellularLocation>
        <location evidence="4">Cytoplasm</location>
    </subcellularLocation>
    <subcellularLocation>
        <location evidence="3">Membrane</location>
    </subcellularLocation>
    <subcellularLocation>
        <location evidence="2">Mitochondrion</location>
    </subcellularLocation>
</comment>
<evidence type="ECO:0000256" key="3">
    <source>
        <dbReference type="ARBA" id="ARBA00004370"/>
    </source>
</evidence>
<evidence type="ECO:0000256" key="11">
    <source>
        <dbReference type="ARBA" id="ARBA00022801"/>
    </source>
</evidence>
<evidence type="ECO:0000256" key="17">
    <source>
        <dbReference type="ARBA" id="ARBA00059763"/>
    </source>
</evidence>
<evidence type="ECO:0000256" key="20">
    <source>
        <dbReference type="ARBA" id="ARBA00068872"/>
    </source>
</evidence>
<evidence type="ECO:0000256" key="8">
    <source>
        <dbReference type="ARBA" id="ARBA00022722"/>
    </source>
</evidence>
<dbReference type="InterPro" id="IPR001604">
    <property type="entry name" value="Endo_G_ENPP1-like_dom"/>
</dbReference>
<keyword evidence="7" id="KW-0963">Cytoplasm</keyword>
<dbReference type="PROSITE" id="PS50086">
    <property type="entry name" value="TBC_RABGAP"/>
    <property type="match status" value="1"/>
</dbReference>
<dbReference type="PANTHER" id="PTHR13966">
    <property type="entry name" value="ENDONUCLEASE RELATED"/>
    <property type="match status" value="1"/>
</dbReference>
<dbReference type="InterPro" id="IPR044929">
    <property type="entry name" value="DNA/RNA_non-sp_Endonuclease_sf"/>
</dbReference>
<dbReference type="InterPro" id="IPR018524">
    <property type="entry name" value="DNA/RNA_endonuclease_AS"/>
</dbReference>
<evidence type="ECO:0000256" key="13">
    <source>
        <dbReference type="ARBA" id="ARBA00022946"/>
    </source>
</evidence>
<dbReference type="EMBL" id="VBQZ03000006">
    <property type="protein sequence ID" value="MXQ80912.1"/>
    <property type="molecule type" value="Genomic_DNA"/>
</dbReference>
<gene>
    <name evidence="24" type="ORF">E5288_WYG012668</name>
</gene>
<dbReference type="InterPro" id="IPR040255">
    <property type="entry name" value="Non-specific_endonuclease"/>
</dbReference>
<keyword evidence="13" id="KW-0809">Transit peptide</keyword>
<dbReference type="Gene3D" id="3.40.570.10">
    <property type="entry name" value="Extracellular Endonuclease, subunit A"/>
    <property type="match status" value="1"/>
</dbReference>
<evidence type="ECO:0000256" key="4">
    <source>
        <dbReference type="ARBA" id="ARBA00004496"/>
    </source>
</evidence>
<feature type="domain" description="Rab-GAP TBC" evidence="23">
    <location>
        <begin position="109"/>
        <end position="350"/>
    </location>
</feature>
<protein>
    <recommendedName>
        <fullName evidence="20">Endonuclease G, mitochondrial</fullName>
    </recommendedName>
    <alternativeName>
        <fullName evidence="19">TBC1 domain family member 13</fullName>
    </alternativeName>
</protein>
<sequence length="675" mass="76128">MSSLHKSRIADFQDVLKEPTIALEKLRELSFSDSVELNNQILLNYLPLERASWTSILAKQRELYSQFLREMIIQPGIAKANMGVSREDVTFEDHLAEDSAAHFPPQPLNPNPDSRWNTYFRDNEVLLQIDKDVRRLCPDISFFQRATEYPCLLILDPQNEFETLRKRVEQTTLKSQTVARNRSGVTNMSSPQKNSAPSMNEYVVLPNGCEAHWEVVERILFIYAKLNPGIAYVQGMNEIVGPLYYTFATDPNSEWREHAEADTFFCFTNLMAEIRDNFIKSLDDSQCGITYKMEKVYSTLKDKDMELYLKLQEQNIKPQFFAFRWLTLLLSQEFVLPDVIRIWDSLFADSNRFDFLLLVCCAMLILIREQLLEGDFTVNMRLLQVLQHPLLPASGTFLVFQEILAGRALSSVIELGLRGTVAAAAGLPAVPGAPAGGGPGEVAKYGLPGVAQLKSRASYVLCYDPRTRGALWVVEQLRPEGLRGDGDRSSCDFHEDDSVHAYHRATNADYRGSGFDRGHLAAAANHRWSQKAMDDTFYLSNVAPQVPHLNQNAWNNLEKYSRSLTRTYQNVYVCTGPLFLPRTEADGKSYVKYQVIGKNHVAVPTHFFKVLILEAAGGQIELRSYVMPNAPVDEAIPLEHFLVPIESIERASGLLFVPNILARAGSLKAITAGSK</sequence>
<comment type="similarity">
    <text evidence="5">Belongs to the DNA/RNA non-specific endonuclease family.</text>
</comment>
<feature type="active site" description="Proton acceptor" evidence="21">
    <location>
        <position position="519"/>
    </location>
</feature>
<dbReference type="FunFam" id="1.10.472.80:FF:000009">
    <property type="entry name" value="TBC1 domain family member 13"/>
    <property type="match status" value="1"/>
</dbReference>
<comment type="cofactor">
    <cofactor evidence="1">
        <name>Mg(2+)</name>
        <dbReference type="ChEBI" id="CHEBI:18420"/>
    </cofactor>
</comment>
<dbReference type="PANTHER" id="PTHR13966:SF5">
    <property type="entry name" value="ENDONUCLEASE G, MITOCHONDRIAL"/>
    <property type="match status" value="1"/>
</dbReference>
<keyword evidence="11" id="KW-0378">Hydrolase</keyword>
<evidence type="ECO:0000256" key="7">
    <source>
        <dbReference type="ARBA" id="ARBA00022490"/>
    </source>
</evidence>
<dbReference type="SMART" id="SM00477">
    <property type="entry name" value="NUC"/>
    <property type="match status" value="1"/>
</dbReference>
<keyword evidence="15" id="KW-0472">Membrane</keyword>
<proteinExistence type="inferred from homology"/>
<dbReference type="GO" id="GO:0046872">
    <property type="term" value="F:metal ion binding"/>
    <property type="evidence" value="ECO:0007669"/>
    <property type="project" value="UniProtKB-KW"/>
</dbReference>
<keyword evidence="25" id="KW-1185">Reference proteome</keyword>
<evidence type="ECO:0000256" key="19">
    <source>
        <dbReference type="ARBA" id="ARBA00067477"/>
    </source>
</evidence>
<dbReference type="InterPro" id="IPR020821">
    <property type="entry name" value="ENPP1-3/EXOG-like_nuc-like"/>
</dbReference>
<keyword evidence="14" id="KW-0496">Mitochondrion</keyword>
<evidence type="ECO:0000256" key="6">
    <source>
        <dbReference type="ARBA" id="ARBA00022468"/>
    </source>
</evidence>
<dbReference type="SUPFAM" id="SSF47923">
    <property type="entry name" value="Ypt/Rab-GAP domain of gyp1p"/>
    <property type="match status" value="2"/>
</dbReference>
<dbReference type="InterPro" id="IPR035969">
    <property type="entry name" value="Rab-GAP_TBC_sf"/>
</dbReference>
<evidence type="ECO:0000256" key="16">
    <source>
        <dbReference type="ARBA" id="ARBA00023157"/>
    </source>
</evidence>
<evidence type="ECO:0000256" key="15">
    <source>
        <dbReference type="ARBA" id="ARBA00023136"/>
    </source>
</evidence>
<keyword evidence="16" id="KW-1015">Disulfide bond</keyword>
<dbReference type="CDD" id="cd00091">
    <property type="entry name" value="NUC"/>
    <property type="match status" value="1"/>
</dbReference>
<dbReference type="InterPro" id="IPR000195">
    <property type="entry name" value="Rab-GAP-TBC_dom"/>
</dbReference>
<comment type="caution">
    <text evidence="24">The sequence shown here is derived from an EMBL/GenBank/DDBJ whole genome shotgun (WGS) entry which is preliminary data.</text>
</comment>
<dbReference type="PROSITE" id="PS01070">
    <property type="entry name" value="NUCLEASE_NON_SPEC"/>
    <property type="match status" value="1"/>
</dbReference>
<comment type="subunit">
    <text evidence="18">Interacts with RAB1A and RAB10; in a GTP-dependent manner.</text>
</comment>
<evidence type="ECO:0000259" key="23">
    <source>
        <dbReference type="PROSITE" id="PS50086"/>
    </source>
</evidence>
<dbReference type="Gene3D" id="1.10.8.270">
    <property type="entry name" value="putative rabgap domain of human tbc1 domain family member 14 like domains"/>
    <property type="match status" value="1"/>
</dbReference>